<gene>
    <name evidence="8" type="primary">bepF_9</name>
    <name evidence="8" type="ORF">SDC9_127730</name>
</gene>
<dbReference type="PANTHER" id="PTHR30158:SF24">
    <property type="entry name" value="HLYD FAMILY SECRETION PROTEIN"/>
    <property type="match status" value="1"/>
</dbReference>
<dbReference type="PROSITE" id="PS51257">
    <property type="entry name" value="PROKAR_LIPOPROTEIN"/>
    <property type="match status" value="1"/>
</dbReference>
<dbReference type="AlphaFoldDB" id="A0A645CU81"/>
<evidence type="ECO:0000256" key="1">
    <source>
        <dbReference type="ARBA" id="ARBA00004196"/>
    </source>
</evidence>
<feature type="domain" description="Multidrug resistance protein MdtA-like C-terminal permuted SH3" evidence="7">
    <location>
        <begin position="298"/>
        <end position="358"/>
    </location>
</feature>
<dbReference type="InterPro" id="IPR058626">
    <property type="entry name" value="MdtA-like_b-barrel"/>
</dbReference>
<dbReference type="NCBIfam" id="TIGR01730">
    <property type="entry name" value="RND_mfp"/>
    <property type="match status" value="1"/>
</dbReference>
<reference evidence="8" key="1">
    <citation type="submission" date="2019-08" db="EMBL/GenBank/DDBJ databases">
        <authorList>
            <person name="Kucharzyk K."/>
            <person name="Murdoch R.W."/>
            <person name="Higgins S."/>
            <person name="Loffler F."/>
        </authorList>
    </citation>
    <scope>NUCLEOTIDE SEQUENCE</scope>
</reference>
<dbReference type="Gene3D" id="2.40.420.20">
    <property type="match status" value="1"/>
</dbReference>
<dbReference type="InterPro" id="IPR006143">
    <property type="entry name" value="RND_pump_MFP"/>
</dbReference>
<feature type="coiled-coil region" evidence="2">
    <location>
        <begin position="141"/>
        <end position="168"/>
    </location>
</feature>
<accession>A0A645CU81</accession>
<feature type="domain" description="Multidrug resistance protein MdtA-like barrel-sandwich hybrid" evidence="5">
    <location>
        <begin position="63"/>
        <end position="204"/>
    </location>
</feature>
<evidence type="ECO:0000259" key="6">
    <source>
        <dbReference type="Pfam" id="PF25944"/>
    </source>
</evidence>
<comment type="subcellular location">
    <subcellularLocation>
        <location evidence="1">Cell envelope</location>
    </subcellularLocation>
</comment>
<keyword evidence="2" id="KW-0175">Coiled coil</keyword>
<dbReference type="Pfam" id="PF25967">
    <property type="entry name" value="RND-MFP_C"/>
    <property type="match status" value="1"/>
</dbReference>
<dbReference type="Pfam" id="PF25876">
    <property type="entry name" value="HH_MFP_RND"/>
    <property type="match status" value="1"/>
</dbReference>
<dbReference type="Pfam" id="PF25917">
    <property type="entry name" value="BSH_RND"/>
    <property type="match status" value="1"/>
</dbReference>
<dbReference type="InterPro" id="IPR058625">
    <property type="entry name" value="MdtA-like_BSH"/>
</dbReference>
<feature type="domain" description="Multidrug resistance protein MdtA-like alpha-helical hairpin" evidence="4">
    <location>
        <begin position="104"/>
        <end position="172"/>
    </location>
</feature>
<evidence type="ECO:0000259" key="7">
    <source>
        <dbReference type="Pfam" id="PF25967"/>
    </source>
</evidence>
<name>A0A645CU81_9ZZZZ</name>
<dbReference type="Gene3D" id="1.10.287.470">
    <property type="entry name" value="Helix hairpin bin"/>
    <property type="match status" value="1"/>
</dbReference>
<dbReference type="GO" id="GO:0046677">
    <property type="term" value="P:response to antibiotic"/>
    <property type="evidence" value="ECO:0007669"/>
    <property type="project" value="TreeGrafter"/>
</dbReference>
<dbReference type="GO" id="GO:0030313">
    <property type="term" value="C:cell envelope"/>
    <property type="evidence" value="ECO:0007669"/>
    <property type="project" value="UniProtKB-SubCell"/>
</dbReference>
<evidence type="ECO:0000259" key="5">
    <source>
        <dbReference type="Pfam" id="PF25917"/>
    </source>
</evidence>
<dbReference type="Gene3D" id="2.40.50.100">
    <property type="match status" value="1"/>
</dbReference>
<dbReference type="GO" id="GO:0022857">
    <property type="term" value="F:transmembrane transporter activity"/>
    <property type="evidence" value="ECO:0007669"/>
    <property type="project" value="InterPro"/>
</dbReference>
<evidence type="ECO:0000313" key="8">
    <source>
        <dbReference type="EMBL" id="MPM80680.1"/>
    </source>
</evidence>
<dbReference type="EMBL" id="VSSQ01030236">
    <property type="protein sequence ID" value="MPM80680.1"/>
    <property type="molecule type" value="Genomic_DNA"/>
</dbReference>
<dbReference type="GO" id="GO:0005886">
    <property type="term" value="C:plasma membrane"/>
    <property type="evidence" value="ECO:0007669"/>
    <property type="project" value="TreeGrafter"/>
</dbReference>
<dbReference type="SUPFAM" id="SSF111369">
    <property type="entry name" value="HlyD-like secretion proteins"/>
    <property type="match status" value="1"/>
</dbReference>
<dbReference type="InterPro" id="IPR058624">
    <property type="entry name" value="MdtA-like_HH"/>
</dbReference>
<evidence type="ECO:0000259" key="4">
    <source>
        <dbReference type="Pfam" id="PF25876"/>
    </source>
</evidence>
<evidence type="ECO:0000256" key="2">
    <source>
        <dbReference type="SAM" id="Coils"/>
    </source>
</evidence>
<feature type="domain" description="Multidrug resistance protein MdtA-like beta-barrel" evidence="6">
    <location>
        <begin position="208"/>
        <end position="290"/>
    </location>
</feature>
<sequence length="428" mass="45596">MAALRMRNILAGGVAAAALLSSGCRENKEPKTPPPPVVKVVPATEGFMYESIEAIASVKPYEEVSLVARVDGYLIRRLFEEGGTVKKGQLLYEIEPQIYEAKVKVAAADLEKAQAGLGNANIEFERQKTLVGQDATSKRTFDNATASKLEAEAMVAEAEANLALARQDLSYTKIFAPFDGRIGFNAFSVGNLVGRSSGTLATVVTVDPVRVEFVITELDLLKPLRLRSGAEVPELRVQLLFQDGVEYEEEGKIAFWSNRVDSRTGTFLLQALFKNPNQKLVAGMFARVRIGPAEPRKAILIPLPALMADLAGDYVYVVGPGGKVARRDLKLGFRDERNVVVHSGLKPGEAVIVEGVQKVRPGSLAAPETDKAALAGIPLTAEAAQKQAGPTANPPFPDAVTEVAKPVPAPEFSVPEGNNPGSSGGGGK</sequence>
<dbReference type="Pfam" id="PF25944">
    <property type="entry name" value="Beta-barrel_RND"/>
    <property type="match status" value="1"/>
</dbReference>
<organism evidence="8">
    <name type="scientific">bioreactor metagenome</name>
    <dbReference type="NCBI Taxonomy" id="1076179"/>
    <lineage>
        <taxon>unclassified sequences</taxon>
        <taxon>metagenomes</taxon>
        <taxon>ecological metagenomes</taxon>
    </lineage>
</organism>
<feature type="region of interest" description="Disordered" evidence="3">
    <location>
        <begin position="383"/>
        <end position="428"/>
    </location>
</feature>
<dbReference type="Gene3D" id="2.40.30.170">
    <property type="match status" value="1"/>
</dbReference>
<dbReference type="InterPro" id="IPR058627">
    <property type="entry name" value="MdtA-like_C"/>
</dbReference>
<dbReference type="PANTHER" id="PTHR30158">
    <property type="entry name" value="ACRA/E-RELATED COMPONENT OF DRUG EFFLUX TRANSPORTER"/>
    <property type="match status" value="1"/>
</dbReference>
<comment type="caution">
    <text evidence="8">The sequence shown here is derived from an EMBL/GenBank/DDBJ whole genome shotgun (WGS) entry which is preliminary data.</text>
</comment>
<protein>
    <submittedName>
        <fullName evidence="8">Efflux pump periplasmic linker BepF</fullName>
    </submittedName>
</protein>
<evidence type="ECO:0000256" key="3">
    <source>
        <dbReference type="SAM" id="MobiDB-lite"/>
    </source>
</evidence>
<proteinExistence type="predicted"/>